<dbReference type="Gene3D" id="1.10.287.380">
    <property type="entry name" value="Valyl-tRNA synthetase, C-terminal domain"/>
    <property type="match status" value="1"/>
</dbReference>
<dbReference type="InterPro" id="IPR032781">
    <property type="entry name" value="ABC_tran_Xtn"/>
</dbReference>
<keyword evidence="7" id="KW-0378">Hydrolase</keyword>
<reference evidence="15" key="2">
    <citation type="submission" date="2021-04" db="EMBL/GenBank/DDBJ databases">
        <authorList>
            <person name="Gilroy R."/>
        </authorList>
    </citation>
    <scope>NUCLEOTIDE SEQUENCE</scope>
    <source>
        <strain evidence="15">ChiSxjej3B15-1167</strain>
    </source>
</reference>
<evidence type="ECO:0000313" key="15">
    <source>
        <dbReference type="EMBL" id="HIX73382.1"/>
    </source>
</evidence>
<keyword evidence="8 15" id="KW-0067">ATP-binding</keyword>
<evidence type="ECO:0000256" key="6">
    <source>
        <dbReference type="ARBA" id="ARBA00022741"/>
    </source>
</evidence>
<keyword evidence="6" id="KW-0547">Nucleotide-binding</keyword>
<dbReference type="SUPFAM" id="SSF52540">
    <property type="entry name" value="P-loop containing nucleoside triphosphate hydrolases"/>
    <property type="match status" value="2"/>
</dbReference>
<evidence type="ECO:0000256" key="10">
    <source>
        <dbReference type="ARBA" id="ARBA00022884"/>
    </source>
</evidence>
<sequence>MSVINIEHISKLYGDRMVLDDLSCSVDFGDKIGIIGNNGAGKSTLLRMIAGDEETDSGEIIFSRGLTVGWLPQNPEFPEKGSVLSYVCEEMGEDYGMESEAKSMLNALELFDHGQDIRELSGGQKKRAALCRVLLKDSDILILDEPTNHLDSFMADWLEDYLTRYKGVLLLVTHDRYFLDRVTNQIWEVDKGKVFSYEAGYSGYLKRKAEKEEMAQAAERKRQSILRVELQWVMRGARARSTKQKARLQRYEQLKSMDSPQAARQVEMEVVGTRLGKKTIEIQNISKSYGDRCLFSDFTYIFRRYERIGFVGVNGCGKSTLMQILAGNLPPDVGSIEWGETLKIGYFAQECEVMDERQRVIDYIRDTAEYIRTTTGKISASRMLERFLFSPDMQYAPIAKISGGERRRLYLLKVLMGAPNVLILDEPTNDLDIATLQVLEDFLDHFPGIVIVVSHDRYFLDRIADRIAAFEDGTIRVYEGGCTDYMEKSGLAVGKQEDAGASGGRNAGKSGGKRRADAGENTDAGEGPGGAGKKRGSYRQPGREKLRFSFAEQKEYETIDDDIAALEEKMQTIDAEIAKNATDFVKLNEWMQEKETTQKQLDEKTERWVYLNDLAERIEAQKSQKGQTG</sequence>
<reference evidence="15" key="1">
    <citation type="journal article" date="2021" name="PeerJ">
        <title>Extensive microbial diversity within the chicken gut microbiome revealed by metagenomics and culture.</title>
        <authorList>
            <person name="Gilroy R."/>
            <person name="Ravi A."/>
            <person name="Getino M."/>
            <person name="Pursley I."/>
            <person name="Horton D.L."/>
            <person name="Alikhan N.F."/>
            <person name="Baker D."/>
            <person name="Gharbi K."/>
            <person name="Hall N."/>
            <person name="Watson M."/>
            <person name="Adriaenssens E.M."/>
            <person name="Foster-Nyarko E."/>
            <person name="Jarju S."/>
            <person name="Secka A."/>
            <person name="Antonio M."/>
            <person name="Oren A."/>
            <person name="Chaudhuri R.R."/>
            <person name="La Ragione R."/>
            <person name="Hildebrand F."/>
            <person name="Pallen M.J."/>
        </authorList>
    </citation>
    <scope>NUCLEOTIDE SEQUENCE</scope>
    <source>
        <strain evidence="15">ChiSxjej3B15-1167</strain>
    </source>
</reference>
<dbReference type="PANTHER" id="PTHR42855">
    <property type="entry name" value="ABC TRANSPORTER ATP-BINDING SUBUNIT"/>
    <property type="match status" value="1"/>
</dbReference>
<dbReference type="InterPro" id="IPR003593">
    <property type="entry name" value="AAA+_ATPase"/>
</dbReference>
<feature type="compositionally biased region" description="Gly residues" evidence="13">
    <location>
        <begin position="501"/>
        <end position="510"/>
    </location>
</feature>
<name>A0A9D1X5S1_9FIRM</name>
<dbReference type="InterPro" id="IPR003439">
    <property type="entry name" value="ABC_transporter-like_ATP-bd"/>
</dbReference>
<dbReference type="InterPro" id="IPR032524">
    <property type="entry name" value="ABC_tran_C"/>
</dbReference>
<dbReference type="EMBL" id="DXEQ01000311">
    <property type="protein sequence ID" value="HIX73382.1"/>
    <property type="molecule type" value="Genomic_DNA"/>
</dbReference>
<dbReference type="InterPro" id="IPR037118">
    <property type="entry name" value="Val-tRNA_synth_C_sf"/>
</dbReference>
<dbReference type="GO" id="GO:0019843">
    <property type="term" value="F:rRNA binding"/>
    <property type="evidence" value="ECO:0007669"/>
    <property type="project" value="UniProtKB-KW"/>
</dbReference>
<feature type="coiled-coil region" evidence="12">
    <location>
        <begin position="556"/>
        <end position="607"/>
    </location>
</feature>
<evidence type="ECO:0000259" key="14">
    <source>
        <dbReference type="PROSITE" id="PS50893"/>
    </source>
</evidence>
<dbReference type="GO" id="GO:0003677">
    <property type="term" value="F:DNA binding"/>
    <property type="evidence" value="ECO:0007669"/>
    <property type="project" value="InterPro"/>
</dbReference>
<accession>A0A9D1X5S1</accession>
<evidence type="ECO:0000256" key="12">
    <source>
        <dbReference type="SAM" id="Coils"/>
    </source>
</evidence>
<protein>
    <submittedName>
        <fullName evidence="15">ABC-F family ATP-binding cassette domain-containing protein</fullName>
    </submittedName>
</protein>
<keyword evidence="12" id="KW-0175">Coiled coil</keyword>
<evidence type="ECO:0000256" key="1">
    <source>
        <dbReference type="ARBA" id="ARBA00005868"/>
    </source>
</evidence>
<dbReference type="Pfam" id="PF16326">
    <property type="entry name" value="ABC_tran_CTD"/>
    <property type="match status" value="1"/>
</dbReference>
<keyword evidence="10" id="KW-0694">RNA-binding</keyword>
<evidence type="ECO:0000256" key="7">
    <source>
        <dbReference type="ARBA" id="ARBA00022801"/>
    </source>
</evidence>
<feature type="domain" description="ABC transporter" evidence="14">
    <location>
        <begin position="280"/>
        <end position="497"/>
    </location>
</feature>
<evidence type="ECO:0000256" key="5">
    <source>
        <dbReference type="ARBA" id="ARBA00022737"/>
    </source>
</evidence>
<dbReference type="Gene3D" id="3.40.50.300">
    <property type="entry name" value="P-loop containing nucleotide triphosphate hydrolases"/>
    <property type="match status" value="2"/>
</dbReference>
<dbReference type="GO" id="GO:0005524">
    <property type="term" value="F:ATP binding"/>
    <property type="evidence" value="ECO:0007669"/>
    <property type="project" value="UniProtKB-KW"/>
</dbReference>
<keyword evidence="2" id="KW-0963">Cytoplasm</keyword>
<keyword evidence="3" id="KW-0820">tRNA-binding</keyword>
<proteinExistence type="inferred from homology"/>
<evidence type="ECO:0000256" key="8">
    <source>
        <dbReference type="ARBA" id="ARBA00022840"/>
    </source>
</evidence>
<evidence type="ECO:0000256" key="9">
    <source>
        <dbReference type="ARBA" id="ARBA00022845"/>
    </source>
</evidence>
<evidence type="ECO:0000256" key="2">
    <source>
        <dbReference type="ARBA" id="ARBA00022490"/>
    </source>
</evidence>
<dbReference type="FunFam" id="3.40.50.300:FF:000183">
    <property type="entry name" value="ABC transporter ATP-binding protein yjjK"/>
    <property type="match status" value="1"/>
</dbReference>
<dbReference type="Pfam" id="PF12848">
    <property type="entry name" value="ABC_tran_Xtn"/>
    <property type="match status" value="1"/>
</dbReference>
<comment type="caution">
    <text evidence="15">The sequence shown here is derived from an EMBL/GenBank/DDBJ whole genome shotgun (WGS) entry which is preliminary data.</text>
</comment>
<dbReference type="GO" id="GO:0016887">
    <property type="term" value="F:ATP hydrolysis activity"/>
    <property type="evidence" value="ECO:0007669"/>
    <property type="project" value="InterPro"/>
</dbReference>
<evidence type="ECO:0000256" key="3">
    <source>
        <dbReference type="ARBA" id="ARBA00022555"/>
    </source>
</evidence>
<dbReference type="PROSITE" id="PS00211">
    <property type="entry name" value="ABC_TRANSPORTER_1"/>
    <property type="match status" value="1"/>
</dbReference>
<dbReference type="CDD" id="cd03221">
    <property type="entry name" value="ABCF_EF-3"/>
    <property type="match status" value="2"/>
</dbReference>
<dbReference type="GO" id="GO:0006417">
    <property type="term" value="P:regulation of translation"/>
    <property type="evidence" value="ECO:0007669"/>
    <property type="project" value="UniProtKB-KW"/>
</dbReference>
<dbReference type="FunFam" id="3.40.50.300:FF:000011">
    <property type="entry name" value="Putative ABC transporter ATP-binding component"/>
    <property type="match status" value="1"/>
</dbReference>
<dbReference type="Pfam" id="PF00005">
    <property type="entry name" value="ABC_tran"/>
    <property type="match status" value="2"/>
</dbReference>
<evidence type="ECO:0000256" key="13">
    <source>
        <dbReference type="SAM" id="MobiDB-lite"/>
    </source>
</evidence>
<dbReference type="InterPro" id="IPR027417">
    <property type="entry name" value="P-loop_NTPase"/>
</dbReference>
<feature type="region of interest" description="Disordered" evidence="13">
    <location>
        <begin position="495"/>
        <end position="544"/>
    </location>
</feature>
<evidence type="ECO:0000256" key="11">
    <source>
        <dbReference type="ARBA" id="ARBA00022917"/>
    </source>
</evidence>
<dbReference type="InterPro" id="IPR051309">
    <property type="entry name" value="ABCF_ATPase"/>
</dbReference>
<keyword evidence="4" id="KW-0699">rRNA-binding</keyword>
<gene>
    <name evidence="15" type="ORF">H9849_10220</name>
</gene>
<keyword evidence="9" id="KW-0810">Translation regulation</keyword>
<dbReference type="AlphaFoldDB" id="A0A9D1X5S1"/>
<dbReference type="GO" id="GO:0006412">
    <property type="term" value="P:translation"/>
    <property type="evidence" value="ECO:0007669"/>
    <property type="project" value="UniProtKB-KW"/>
</dbReference>
<organism evidence="15 16">
    <name type="scientific">Candidatus Anaerobutyricum stercoripullorum</name>
    <dbReference type="NCBI Taxonomy" id="2838456"/>
    <lineage>
        <taxon>Bacteria</taxon>
        <taxon>Bacillati</taxon>
        <taxon>Bacillota</taxon>
        <taxon>Clostridia</taxon>
        <taxon>Lachnospirales</taxon>
        <taxon>Lachnospiraceae</taxon>
        <taxon>Anaerobutyricum</taxon>
    </lineage>
</organism>
<dbReference type="GO" id="GO:0000049">
    <property type="term" value="F:tRNA binding"/>
    <property type="evidence" value="ECO:0007669"/>
    <property type="project" value="UniProtKB-KW"/>
</dbReference>
<dbReference type="SMART" id="SM00382">
    <property type="entry name" value="AAA"/>
    <property type="match status" value="2"/>
</dbReference>
<evidence type="ECO:0000256" key="4">
    <source>
        <dbReference type="ARBA" id="ARBA00022730"/>
    </source>
</evidence>
<dbReference type="PROSITE" id="PS50893">
    <property type="entry name" value="ABC_TRANSPORTER_2"/>
    <property type="match status" value="2"/>
</dbReference>
<dbReference type="InterPro" id="IPR017871">
    <property type="entry name" value="ABC_transporter-like_CS"/>
</dbReference>
<dbReference type="PANTHER" id="PTHR42855:SF1">
    <property type="entry name" value="ABC TRANSPORTER DOMAIN-CONTAINING PROTEIN"/>
    <property type="match status" value="1"/>
</dbReference>
<keyword evidence="5" id="KW-0677">Repeat</keyword>
<comment type="similarity">
    <text evidence="1">Belongs to the ABC transporter superfamily. ABCF family. Translational throttle EttA subfamily.</text>
</comment>
<evidence type="ECO:0000313" key="16">
    <source>
        <dbReference type="Proteomes" id="UP000886805"/>
    </source>
</evidence>
<keyword evidence="11" id="KW-0648">Protein biosynthesis</keyword>
<feature type="domain" description="ABC transporter" evidence="14">
    <location>
        <begin position="4"/>
        <end position="216"/>
    </location>
</feature>
<dbReference type="Proteomes" id="UP000886805">
    <property type="component" value="Unassembled WGS sequence"/>
</dbReference>